<keyword evidence="2" id="KW-0472">Membrane</keyword>
<reference evidence="4" key="2">
    <citation type="journal article" date="2020" name="Nat. Commun.">
        <title>Large-scale genome sequencing of mycorrhizal fungi provides insights into the early evolution of symbiotic traits.</title>
        <authorList>
            <person name="Miyauchi S."/>
            <person name="Kiss E."/>
            <person name="Kuo A."/>
            <person name="Drula E."/>
            <person name="Kohler A."/>
            <person name="Sanchez-Garcia M."/>
            <person name="Morin E."/>
            <person name="Andreopoulos B."/>
            <person name="Barry K.W."/>
            <person name="Bonito G."/>
            <person name="Buee M."/>
            <person name="Carver A."/>
            <person name="Chen C."/>
            <person name="Cichocki N."/>
            <person name="Clum A."/>
            <person name="Culley D."/>
            <person name="Crous P.W."/>
            <person name="Fauchery L."/>
            <person name="Girlanda M."/>
            <person name="Hayes R.D."/>
            <person name="Keri Z."/>
            <person name="LaButti K."/>
            <person name="Lipzen A."/>
            <person name="Lombard V."/>
            <person name="Magnuson J."/>
            <person name="Maillard F."/>
            <person name="Murat C."/>
            <person name="Nolan M."/>
            <person name="Ohm R.A."/>
            <person name="Pangilinan J."/>
            <person name="Pereira M.F."/>
            <person name="Perotto S."/>
            <person name="Peter M."/>
            <person name="Pfister S."/>
            <person name="Riley R."/>
            <person name="Sitrit Y."/>
            <person name="Stielow J.B."/>
            <person name="Szollosi G."/>
            <person name="Zifcakova L."/>
            <person name="Stursova M."/>
            <person name="Spatafora J.W."/>
            <person name="Tedersoo L."/>
            <person name="Vaario L.M."/>
            <person name="Yamada A."/>
            <person name="Yan M."/>
            <person name="Wang P."/>
            <person name="Xu J."/>
            <person name="Bruns T."/>
            <person name="Baldrian P."/>
            <person name="Vilgalys R."/>
            <person name="Dunand C."/>
            <person name="Henrissat B."/>
            <person name="Grigoriev I.V."/>
            <person name="Hibbett D."/>
            <person name="Nagy L.G."/>
            <person name="Martin F.M."/>
        </authorList>
    </citation>
    <scope>NUCLEOTIDE SEQUENCE</scope>
    <source>
        <strain evidence="4">BED1</strain>
    </source>
</reference>
<dbReference type="AlphaFoldDB" id="A0AAD4GBZ7"/>
<dbReference type="Pfam" id="PF20151">
    <property type="entry name" value="DUF6533"/>
    <property type="match status" value="1"/>
</dbReference>
<evidence type="ECO:0000256" key="2">
    <source>
        <dbReference type="SAM" id="Phobius"/>
    </source>
</evidence>
<reference evidence="4" key="1">
    <citation type="submission" date="2019-10" db="EMBL/GenBank/DDBJ databases">
        <authorList>
            <consortium name="DOE Joint Genome Institute"/>
            <person name="Kuo A."/>
            <person name="Miyauchi S."/>
            <person name="Kiss E."/>
            <person name="Drula E."/>
            <person name="Kohler A."/>
            <person name="Sanchez-Garcia M."/>
            <person name="Andreopoulos B."/>
            <person name="Barry K.W."/>
            <person name="Bonito G."/>
            <person name="Buee M."/>
            <person name="Carver A."/>
            <person name="Chen C."/>
            <person name="Cichocki N."/>
            <person name="Clum A."/>
            <person name="Culley D."/>
            <person name="Crous P.W."/>
            <person name="Fauchery L."/>
            <person name="Girlanda M."/>
            <person name="Hayes R."/>
            <person name="Keri Z."/>
            <person name="LaButti K."/>
            <person name="Lipzen A."/>
            <person name="Lombard V."/>
            <person name="Magnuson J."/>
            <person name="Maillard F."/>
            <person name="Morin E."/>
            <person name="Murat C."/>
            <person name="Nolan M."/>
            <person name="Ohm R."/>
            <person name="Pangilinan J."/>
            <person name="Pereira M."/>
            <person name="Perotto S."/>
            <person name="Peter M."/>
            <person name="Riley R."/>
            <person name="Sitrit Y."/>
            <person name="Stielow B."/>
            <person name="Szollosi G."/>
            <person name="Zifcakova L."/>
            <person name="Stursova M."/>
            <person name="Spatafora J.W."/>
            <person name="Tedersoo L."/>
            <person name="Vaario L.-M."/>
            <person name="Yamada A."/>
            <person name="Yan M."/>
            <person name="Wang P."/>
            <person name="Xu J."/>
            <person name="Bruns T."/>
            <person name="Baldrian P."/>
            <person name="Vilgalys R."/>
            <person name="Henrissat B."/>
            <person name="Grigoriev I.V."/>
            <person name="Hibbett D."/>
            <person name="Nagy L.G."/>
            <person name="Martin F.M."/>
        </authorList>
    </citation>
    <scope>NUCLEOTIDE SEQUENCE</scope>
    <source>
        <strain evidence="4">BED1</strain>
    </source>
</reference>
<keyword evidence="5" id="KW-1185">Reference proteome</keyword>
<keyword evidence="2" id="KW-1133">Transmembrane helix</keyword>
<name>A0AAD4GBZ7_BOLED</name>
<dbReference type="InterPro" id="IPR045340">
    <property type="entry name" value="DUF6533"/>
</dbReference>
<dbReference type="Proteomes" id="UP001194468">
    <property type="component" value="Unassembled WGS sequence"/>
</dbReference>
<dbReference type="EMBL" id="WHUW01000023">
    <property type="protein sequence ID" value="KAF8436050.1"/>
    <property type="molecule type" value="Genomic_DNA"/>
</dbReference>
<feature type="transmembrane region" description="Helical" evidence="2">
    <location>
        <begin position="97"/>
        <end position="119"/>
    </location>
</feature>
<accession>A0AAD4GBZ7</accession>
<comment type="caution">
    <text evidence="4">The sequence shown here is derived from an EMBL/GenBank/DDBJ whole genome shotgun (WGS) entry which is preliminary data.</text>
</comment>
<gene>
    <name evidence="4" type="ORF">L210DRAFT_1004941</name>
</gene>
<organism evidence="4 5">
    <name type="scientific">Boletus edulis BED1</name>
    <dbReference type="NCBI Taxonomy" id="1328754"/>
    <lineage>
        <taxon>Eukaryota</taxon>
        <taxon>Fungi</taxon>
        <taxon>Dikarya</taxon>
        <taxon>Basidiomycota</taxon>
        <taxon>Agaricomycotina</taxon>
        <taxon>Agaricomycetes</taxon>
        <taxon>Agaricomycetidae</taxon>
        <taxon>Boletales</taxon>
        <taxon>Boletineae</taxon>
        <taxon>Boletaceae</taxon>
        <taxon>Boletoideae</taxon>
        <taxon>Boletus</taxon>
    </lineage>
</organism>
<keyword evidence="2" id="KW-0812">Transmembrane</keyword>
<feature type="transmembrane region" description="Helical" evidence="2">
    <location>
        <begin position="224"/>
        <end position="248"/>
    </location>
</feature>
<evidence type="ECO:0000313" key="4">
    <source>
        <dbReference type="EMBL" id="KAF8436050.1"/>
    </source>
</evidence>
<feature type="transmembrane region" description="Helical" evidence="2">
    <location>
        <begin position="126"/>
        <end position="150"/>
    </location>
</feature>
<evidence type="ECO:0000313" key="5">
    <source>
        <dbReference type="Proteomes" id="UP001194468"/>
    </source>
</evidence>
<feature type="transmembrane region" description="Helical" evidence="2">
    <location>
        <begin position="56"/>
        <end position="77"/>
    </location>
</feature>
<feature type="transmembrane region" description="Helical" evidence="2">
    <location>
        <begin position="181"/>
        <end position="203"/>
    </location>
</feature>
<proteinExistence type="predicted"/>
<protein>
    <recommendedName>
        <fullName evidence="3">DUF6533 domain-containing protein</fullName>
    </recommendedName>
</protein>
<sequence length="331" mass="37072">MGDSVVTDNSSVWFPIIAAIQLANRCDAAAVALVCYDSILMFPREVEYVWRRRWSFMSTFYVVARYLGIALALNFWAFNANISMTPSVSLRVAVDSFANSGAFVSKIVGDMVMAMRVYGMYLGSKFILVILVVMISTRIGLGLALLVVMLGPQSGISATEYIVSGIHLCDPNINTNTSLPFAWDILGIVNNSLLFLLAVGCFIKHALDMRRMLHKWKVSDLMGVLLRDSIVYFFLNVLATILFMISIWGSQNLTYYSVVTAYTQNEASVLIPRLVISFRENHDEDRQTSRHGGGTTHRTARSEKLVFERRAVTDDFEMETVDRASPPEELT</sequence>
<evidence type="ECO:0000259" key="3">
    <source>
        <dbReference type="Pfam" id="PF20151"/>
    </source>
</evidence>
<evidence type="ECO:0000256" key="1">
    <source>
        <dbReference type="SAM" id="MobiDB-lite"/>
    </source>
</evidence>
<feature type="region of interest" description="Disordered" evidence="1">
    <location>
        <begin position="283"/>
        <end position="304"/>
    </location>
</feature>
<feature type="domain" description="DUF6533" evidence="3">
    <location>
        <begin position="26"/>
        <end position="70"/>
    </location>
</feature>